<dbReference type="GO" id="GO:0016491">
    <property type="term" value="F:oxidoreductase activity"/>
    <property type="evidence" value="ECO:0007669"/>
    <property type="project" value="UniProtKB-KW"/>
</dbReference>
<keyword evidence="1" id="KW-0560">Oxidoreductase</keyword>
<name>A0A6P1ZH79_9BACT</name>
<dbReference type="PANTHER" id="PTHR13847:SF287">
    <property type="entry name" value="FAD-DEPENDENT OXIDOREDUCTASE DOMAIN-CONTAINING PROTEIN 1"/>
    <property type="match status" value="1"/>
</dbReference>
<protein>
    <submittedName>
        <fullName evidence="3">FAD-dependent oxidoreductase</fullName>
    </submittedName>
</protein>
<feature type="domain" description="FAD dependent oxidoreductase" evidence="2">
    <location>
        <begin position="6"/>
        <end position="355"/>
    </location>
</feature>
<sequence>MAKTYDAIVIGAGVNGCSIAYNLARRGLKTLILDKGEVCSQASGQNGGGVRQSARDPREMPLAMYSVKLFENLSEELGLNVEYKQGGNLRLCVTPAQEESMRAAVDKQSQAFGLPVEYLDNEAVREINPYVSDIVLGASYCPTDGHANPMLVTYAFLRKARSLGAELRTGETVREIRLSKRHVSGVVTDKDTYSSKIVVNAAGIGGRKVANMVGLDFPMTPVFTEILVTEAREPLFPQMIGTAASDFYGHQTEHGSFVWGGFIGYDTFLYDDRGKSERRPNYPEVAPAICRAVLRFFPFLQDVNVTRIWSGLIAQVADKVPVLGPVSDVPGYVSATGFSGHGFGISPAVGRVISQAALGETPDVDISAFASDRFRPVN</sequence>
<accession>A0A6P1ZH79</accession>
<evidence type="ECO:0000256" key="1">
    <source>
        <dbReference type="ARBA" id="ARBA00023002"/>
    </source>
</evidence>
<dbReference type="InterPro" id="IPR036188">
    <property type="entry name" value="FAD/NAD-bd_sf"/>
</dbReference>
<dbReference type="Pfam" id="PF01266">
    <property type="entry name" value="DAO"/>
    <property type="match status" value="1"/>
</dbReference>
<evidence type="ECO:0000259" key="2">
    <source>
        <dbReference type="Pfam" id="PF01266"/>
    </source>
</evidence>
<dbReference type="Proteomes" id="UP000434052">
    <property type="component" value="Unassembled WGS sequence"/>
</dbReference>
<reference evidence="3 4" key="1">
    <citation type="submission" date="2018-06" db="EMBL/GenBank/DDBJ databases">
        <title>Complete genome of Desulfovibrio marinus P48SEP.</title>
        <authorList>
            <person name="Crispim J.S."/>
            <person name="Vidigal P.M.P."/>
            <person name="Silva L.C.F."/>
            <person name="Araujo L.C."/>
            <person name="Laguardia C.N."/>
            <person name="Dias R.S."/>
            <person name="Sousa M.P."/>
            <person name="Paula S.O."/>
            <person name="Silva C."/>
        </authorList>
    </citation>
    <scope>NUCLEOTIDE SEQUENCE [LARGE SCALE GENOMIC DNA]</scope>
    <source>
        <strain evidence="3 4">P48SEP</strain>
    </source>
</reference>
<gene>
    <name evidence="3" type="ORF">DQK91_14470</name>
</gene>
<dbReference type="PANTHER" id="PTHR13847">
    <property type="entry name" value="SARCOSINE DEHYDROGENASE-RELATED"/>
    <property type="match status" value="1"/>
</dbReference>
<organism evidence="3 4">
    <name type="scientific">Oceanidesulfovibrio marinus</name>
    <dbReference type="NCBI Taxonomy" id="370038"/>
    <lineage>
        <taxon>Bacteria</taxon>
        <taxon>Pseudomonadati</taxon>
        <taxon>Thermodesulfobacteriota</taxon>
        <taxon>Desulfovibrionia</taxon>
        <taxon>Desulfovibrionales</taxon>
        <taxon>Desulfovibrionaceae</taxon>
        <taxon>Oceanidesulfovibrio</taxon>
    </lineage>
</organism>
<dbReference type="Gene3D" id="3.30.9.10">
    <property type="entry name" value="D-Amino Acid Oxidase, subunit A, domain 2"/>
    <property type="match status" value="1"/>
</dbReference>
<evidence type="ECO:0000313" key="4">
    <source>
        <dbReference type="Proteomes" id="UP000434052"/>
    </source>
</evidence>
<dbReference type="Gene3D" id="3.50.50.60">
    <property type="entry name" value="FAD/NAD(P)-binding domain"/>
    <property type="match status" value="1"/>
</dbReference>
<evidence type="ECO:0000313" key="3">
    <source>
        <dbReference type="EMBL" id="TVM32479.1"/>
    </source>
</evidence>
<dbReference type="SUPFAM" id="SSF51905">
    <property type="entry name" value="FAD/NAD(P)-binding domain"/>
    <property type="match status" value="1"/>
</dbReference>
<proteinExistence type="predicted"/>
<dbReference type="InterPro" id="IPR006076">
    <property type="entry name" value="FAD-dep_OxRdtase"/>
</dbReference>
<dbReference type="RefSeq" id="WP_144306098.1">
    <property type="nucleotide sequence ID" value="NZ_QMIF01000010.1"/>
</dbReference>
<dbReference type="OrthoDB" id="9815989at2"/>
<dbReference type="GO" id="GO:0005737">
    <property type="term" value="C:cytoplasm"/>
    <property type="evidence" value="ECO:0007669"/>
    <property type="project" value="TreeGrafter"/>
</dbReference>
<comment type="caution">
    <text evidence="3">The sequence shown here is derived from an EMBL/GenBank/DDBJ whole genome shotgun (WGS) entry which is preliminary data.</text>
</comment>
<dbReference type="AlphaFoldDB" id="A0A6P1ZH79"/>
<dbReference type="EMBL" id="QMIF01000010">
    <property type="protein sequence ID" value="TVM32479.1"/>
    <property type="molecule type" value="Genomic_DNA"/>
</dbReference>